<protein>
    <submittedName>
        <fullName evidence="2">Galactose oxidase/kelch repeat superfamily protein</fullName>
    </submittedName>
</protein>
<dbReference type="Proteomes" id="UP000325081">
    <property type="component" value="Unassembled WGS sequence"/>
</dbReference>
<evidence type="ECO:0000313" key="3">
    <source>
        <dbReference type="Proteomes" id="UP000325081"/>
    </source>
</evidence>
<comment type="caution">
    <text evidence="2">The sequence shown here is derived from an EMBL/GenBank/DDBJ whole genome shotgun (WGS) entry which is preliminary data.</text>
</comment>
<keyword evidence="3" id="KW-1185">Reference proteome</keyword>
<dbReference type="EMBL" id="BKCP01012625">
    <property type="protein sequence ID" value="GER56341.1"/>
    <property type="molecule type" value="Genomic_DNA"/>
</dbReference>
<feature type="region of interest" description="Disordered" evidence="1">
    <location>
        <begin position="84"/>
        <end position="129"/>
    </location>
</feature>
<proteinExistence type="predicted"/>
<accession>A0A5A7RGS2</accession>
<evidence type="ECO:0000313" key="2">
    <source>
        <dbReference type="EMBL" id="GER56341.1"/>
    </source>
</evidence>
<dbReference type="OrthoDB" id="913743at2759"/>
<evidence type="ECO:0000256" key="1">
    <source>
        <dbReference type="SAM" id="MobiDB-lite"/>
    </source>
</evidence>
<gene>
    <name evidence="2" type="ORF">STAS_34063</name>
</gene>
<sequence>MMWLRTSFQKKEFAFASIQEKRGKITGNDLLVEFNNLDKKKDAKLKYKLGLLSVVEHVVLFTECETLVDEIWFHLIEDLEQIREEENVSQDEEEEGNISKVKDEDEDEDEEEEENDASQSDPPQPQVLDAEKIATIVRGCHERRDENMIISPSPMSDKEMVGLHDDVGLEMRAKDDVVLVEDYFSEEYVSSITSDKNEHGFDTSVVINPSSAIVVF</sequence>
<organism evidence="2 3">
    <name type="scientific">Striga asiatica</name>
    <name type="common">Asiatic witchweed</name>
    <name type="synonym">Buchnera asiatica</name>
    <dbReference type="NCBI Taxonomy" id="4170"/>
    <lineage>
        <taxon>Eukaryota</taxon>
        <taxon>Viridiplantae</taxon>
        <taxon>Streptophyta</taxon>
        <taxon>Embryophyta</taxon>
        <taxon>Tracheophyta</taxon>
        <taxon>Spermatophyta</taxon>
        <taxon>Magnoliopsida</taxon>
        <taxon>eudicotyledons</taxon>
        <taxon>Gunneridae</taxon>
        <taxon>Pentapetalae</taxon>
        <taxon>asterids</taxon>
        <taxon>lamiids</taxon>
        <taxon>Lamiales</taxon>
        <taxon>Orobanchaceae</taxon>
        <taxon>Buchnereae</taxon>
        <taxon>Striga</taxon>
    </lineage>
</organism>
<feature type="compositionally biased region" description="Acidic residues" evidence="1">
    <location>
        <begin position="104"/>
        <end position="116"/>
    </location>
</feature>
<dbReference type="AlphaFoldDB" id="A0A5A7RGS2"/>
<feature type="compositionally biased region" description="Acidic residues" evidence="1">
    <location>
        <begin position="87"/>
        <end position="96"/>
    </location>
</feature>
<reference evidence="3" key="1">
    <citation type="journal article" date="2019" name="Curr. Biol.">
        <title>Genome Sequence of Striga asiatica Provides Insight into the Evolution of Plant Parasitism.</title>
        <authorList>
            <person name="Yoshida S."/>
            <person name="Kim S."/>
            <person name="Wafula E.K."/>
            <person name="Tanskanen J."/>
            <person name="Kim Y.M."/>
            <person name="Honaas L."/>
            <person name="Yang Z."/>
            <person name="Spallek T."/>
            <person name="Conn C.E."/>
            <person name="Ichihashi Y."/>
            <person name="Cheong K."/>
            <person name="Cui S."/>
            <person name="Der J.P."/>
            <person name="Gundlach H."/>
            <person name="Jiao Y."/>
            <person name="Hori C."/>
            <person name="Ishida J.K."/>
            <person name="Kasahara H."/>
            <person name="Kiba T."/>
            <person name="Kim M.S."/>
            <person name="Koo N."/>
            <person name="Laohavisit A."/>
            <person name="Lee Y.H."/>
            <person name="Lumba S."/>
            <person name="McCourt P."/>
            <person name="Mortimer J.C."/>
            <person name="Mutuku J.M."/>
            <person name="Nomura T."/>
            <person name="Sasaki-Sekimoto Y."/>
            <person name="Seto Y."/>
            <person name="Wang Y."/>
            <person name="Wakatake T."/>
            <person name="Sakakibara H."/>
            <person name="Demura T."/>
            <person name="Yamaguchi S."/>
            <person name="Yoneyama K."/>
            <person name="Manabe R.I."/>
            <person name="Nelson D.C."/>
            <person name="Schulman A.H."/>
            <person name="Timko M.P."/>
            <person name="dePamphilis C.W."/>
            <person name="Choi D."/>
            <person name="Shirasu K."/>
        </authorList>
    </citation>
    <scope>NUCLEOTIDE SEQUENCE [LARGE SCALE GENOMIC DNA]</scope>
    <source>
        <strain evidence="3">cv. UVA1</strain>
    </source>
</reference>
<name>A0A5A7RGS2_STRAF</name>